<feature type="region of interest" description="Disordered" evidence="1">
    <location>
        <begin position="33"/>
        <end position="89"/>
    </location>
</feature>
<evidence type="ECO:0000313" key="2">
    <source>
        <dbReference type="EMBL" id="KAL3788206.1"/>
    </source>
</evidence>
<evidence type="ECO:0000256" key="1">
    <source>
        <dbReference type="SAM" id="MobiDB-lite"/>
    </source>
</evidence>
<evidence type="ECO:0000313" key="3">
    <source>
        <dbReference type="Proteomes" id="UP001516023"/>
    </source>
</evidence>
<reference evidence="2 3" key="1">
    <citation type="journal article" date="2020" name="G3 (Bethesda)">
        <title>Improved Reference Genome for Cyclotella cryptica CCMP332, a Model for Cell Wall Morphogenesis, Salinity Adaptation, and Lipid Production in Diatoms (Bacillariophyta).</title>
        <authorList>
            <person name="Roberts W.R."/>
            <person name="Downey K.M."/>
            <person name="Ruck E.C."/>
            <person name="Traller J.C."/>
            <person name="Alverson A.J."/>
        </authorList>
    </citation>
    <scope>NUCLEOTIDE SEQUENCE [LARGE SCALE GENOMIC DNA]</scope>
    <source>
        <strain evidence="2 3">CCMP332</strain>
    </source>
</reference>
<keyword evidence="3" id="KW-1185">Reference proteome</keyword>
<proteinExistence type="predicted"/>
<accession>A0ABD3PLJ8</accession>
<dbReference type="EMBL" id="JABMIG020000160">
    <property type="protein sequence ID" value="KAL3788206.1"/>
    <property type="molecule type" value="Genomic_DNA"/>
</dbReference>
<dbReference type="AlphaFoldDB" id="A0ABD3PLJ8"/>
<protein>
    <submittedName>
        <fullName evidence="2">Uncharacterized protein</fullName>
    </submittedName>
</protein>
<gene>
    <name evidence="2" type="ORF">HJC23_004673</name>
</gene>
<feature type="compositionally biased region" description="Low complexity" evidence="1">
    <location>
        <begin position="50"/>
        <end position="62"/>
    </location>
</feature>
<organism evidence="2 3">
    <name type="scientific">Cyclotella cryptica</name>
    <dbReference type="NCBI Taxonomy" id="29204"/>
    <lineage>
        <taxon>Eukaryota</taxon>
        <taxon>Sar</taxon>
        <taxon>Stramenopiles</taxon>
        <taxon>Ochrophyta</taxon>
        <taxon>Bacillariophyta</taxon>
        <taxon>Coscinodiscophyceae</taxon>
        <taxon>Thalassiosirophycidae</taxon>
        <taxon>Stephanodiscales</taxon>
        <taxon>Stephanodiscaceae</taxon>
        <taxon>Cyclotella</taxon>
    </lineage>
</organism>
<feature type="compositionally biased region" description="Basic and acidic residues" evidence="1">
    <location>
        <begin position="142"/>
        <end position="151"/>
    </location>
</feature>
<name>A0ABD3PLJ8_9STRA</name>
<dbReference type="Proteomes" id="UP001516023">
    <property type="component" value="Unassembled WGS sequence"/>
</dbReference>
<feature type="region of interest" description="Disordered" evidence="1">
    <location>
        <begin position="304"/>
        <end position="342"/>
    </location>
</feature>
<feature type="region of interest" description="Disordered" evidence="1">
    <location>
        <begin position="215"/>
        <end position="261"/>
    </location>
</feature>
<feature type="compositionally biased region" description="Basic and acidic residues" evidence="1">
    <location>
        <begin position="321"/>
        <end position="330"/>
    </location>
</feature>
<sequence length="363" mass="38732">MENGELTVSLNLARPRVHLAASFAELKITELTMSSSTKRKRDETPPDIISATTNSSVTSKSNVEAKPQGDGPPTKKPAGCGVNGPTGKSVLHSAAATMSSLKTAAWKPPSTKSNNKGGTNALNQRSLTPKAGNTSSKAHPSSAREGEKSNNHETPAASFIDEIINEANDLLQAAREAQSLGRLRSSASYLLLAHARLVGLGRRFDRSRCLEDELGTQSIANSDPPESVANTDKTSNSTTQEPPPPKNPQSQPTSIVLPPMPITHNALSDVALMENLARAGMELHHKRTGRGMLHDAQMEKMANSAIPVRGKATSSTLNENNKSDENETPTKRKGGRGKKPPTLVMHTLLGAELDAKKLMQINR</sequence>
<feature type="region of interest" description="Disordered" evidence="1">
    <location>
        <begin position="102"/>
        <end position="152"/>
    </location>
</feature>
<comment type="caution">
    <text evidence="2">The sequence shown here is derived from an EMBL/GenBank/DDBJ whole genome shotgun (WGS) entry which is preliminary data.</text>
</comment>
<feature type="compositionally biased region" description="Polar residues" evidence="1">
    <location>
        <begin position="110"/>
        <end position="139"/>
    </location>
</feature>